<dbReference type="Gene3D" id="3.30.110.70">
    <property type="entry name" value="Hypothetical protein apc22750. Chain B"/>
    <property type="match status" value="2"/>
</dbReference>
<sequence length="261" mass="28677">MSELQPDAIASARLGEVGKVWTSDLSVSEFALLDTAGFAPREFVMGSSVFHIGWQQQNLRQSVELQVLSQAMYTARMNAMGRMLAEAEQVGADGVVGTRLTFRQHGLSADHIEFIAVGTSVVSKDDPGAYRRPDGKPFTSHLNVQDFYTLLQTGHVPVEFVMGVCVWHVAAQGLLQTLKQIGRNVEMPQWTQGYYDARELALTRMQQEAERVQADGVTGVEWSASEWMWGTHTLEFFTSGTAVRKVGSGNAVTPTLVLPLS</sequence>
<comment type="caution">
    <text evidence="2">The sequence shown here is derived from an EMBL/GenBank/DDBJ whole genome shotgun (WGS) entry which is preliminary data.</text>
</comment>
<dbReference type="PANTHER" id="PTHR34068">
    <property type="entry name" value="UPF0145 PROTEIN YBJQ"/>
    <property type="match status" value="1"/>
</dbReference>
<protein>
    <submittedName>
        <fullName evidence="2">Uncharacterized protein YbjQ (UPF0145 family)</fullName>
    </submittedName>
</protein>
<dbReference type="EMBL" id="JACCBG010000001">
    <property type="protein sequence ID" value="NYD40241.1"/>
    <property type="molecule type" value="Genomic_DNA"/>
</dbReference>
<name>A0A7Y9E2Y6_9ACTN</name>
<comment type="similarity">
    <text evidence="1">Belongs to the UPF0145 family.</text>
</comment>
<organism evidence="2 3">
    <name type="scientific">Nocardioides panaciterrulae</name>
    <dbReference type="NCBI Taxonomy" id="661492"/>
    <lineage>
        <taxon>Bacteria</taxon>
        <taxon>Bacillati</taxon>
        <taxon>Actinomycetota</taxon>
        <taxon>Actinomycetes</taxon>
        <taxon>Propionibacteriales</taxon>
        <taxon>Nocardioidaceae</taxon>
        <taxon>Nocardioides</taxon>
    </lineage>
</organism>
<gene>
    <name evidence="2" type="ORF">BJZ21_000324</name>
</gene>
<evidence type="ECO:0000313" key="2">
    <source>
        <dbReference type="EMBL" id="NYD40241.1"/>
    </source>
</evidence>
<dbReference type="Proteomes" id="UP000535511">
    <property type="component" value="Unassembled WGS sequence"/>
</dbReference>
<keyword evidence="3" id="KW-1185">Reference proteome</keyword>
<dbReference type="InterPro" id="IPR002765">
    <property type="entry name" value="UPF0145_YbjQ-like"/>
</dbReference>
<dbReference type="InterPro" id="IPR035439">
    <property type="entry name" value="UPF0145_dom_sf"/>
</dbReference>
<evidence type="ECO:0000256" key="1">
    <source>
        <dbReference type="ARBA" id="ARBA00010751"/>
    </source>
</evidence>
<evidence type="ECO:0000313" key="3">
    <source>
        <dbReference type="Proteomes" id="UP000535511"/>
    </source>
</evidence>
<dbReference type="SUPFAM" id="SSF117782">
    <property type="entry name" value="YbjQ-like"/>
    <property type="match status" value="2"/>
</dbReference>
<reference evidence="2 3" key="1">
    <citation type="submission" date="2020-07" db="EMBL/GenBank/DDBJ databases">
        <title>Sequencing the genomes of 1000 actinobacteria strains.</title>
        <authorList>
            <person name="Klenk H.-P."/>
        </authorList>
    </citation>
    <scope>NUCLEOTIDE SEQUENCE [LARGE SCALE GENOMIC DNA]</scope>
    <source>
        <strain evidence="2 3">DSM 21350</strain>
    </source>
</reference>
<proteinExistence type="inferred from homology"/>
<dbReference type="AlphaFoldDB" id="A0A7Y9E2Y6"/>
<dbReference type="RefSeq" id="WP_179662156.1">
    <property type="nucleotide sequence ID" value="NZ_JACCBG010000001.1"/>
</dbReference>
<dbReference type="Pfam" id="PF01906">
    <property type="entry name" value="YbjQ_1"/>
    <property type="match status" value="2"/>
</dbReference>
<accession>A0A7Y9E2Y6</accession>